<comment type="similarity">
    <text evidence="1">Belongs to the protein prenyltransferase subunit alpha family.</text>
</comment>
<dbReference type="Proteomes" id="UP000664132">
    <property type="component" value="Unassembled WGS sequence"/>
</dbReference>
<comment type="caution">
    <text evidence="5">The sequence shown here is derived from an EMBL/GenBank/DDBJ whole genome shotgun (WGS) entry which is preliminary data.</text>
</comment>
<dbReference type="EMBL" id="JAFJYH010000244">
    <property type="protein sequence ID" value="KAG4414907.1"/>
    <property type="molecule type" value="Genomic_DNA"/>
</dbReference>
<keyword evidence="3" id="KW-0808">Transferase</keyword>
<organism evidence="5 6">
    <name type="scientific">Cadophora malorum</name>
    <dbReference type="NCBI Taxonomy" id="108018"/>
    <lineage>
        <taxon>Eukaryota</taxon>
        <taxon>Fungi</taxon>
        <taxon>Dikarya</taxon>
        <taxon>Ascomycota</taxon>
        <taxon>Pezizomycotina</taxon>
        <taxon>Leotiomycetes</taxon>
        <taxon>Helotiales</taxon>
        <taxon>Ploettnerulaceae</taxon>
        <taxon>Cadophora</taxon>
    </lineage>
</organism>
<dbReference type="OrthoDB" id="5358702at2759"/>
<dbReference type="PANTHER" id="PTHR11129">
    <property type="entry name" value="PROTEIN FARNESYLTRANSFERASE ALPHA SUBUNIT/RAB GERANYLGERANYL TRANSFERASE ALPHA SUBUNIT"/>
    <property type="match status" value="1"/>
</dbReference>
<accession>A0A8H7T883</accession>
<keyword evidence="4" id="KW-0677">Repeat</keyword>
<dbReference type="AlphaFoldDB" id="A0A8H7T883"/>
<gene>
    <name evidence="5" type="ORF">IFR04_011983</name>
</gene>
<dbReference type="InterPro" id="IPR002088">
    <property type="entry name" value="Prenyl_trans_a"/>
</dbReference>
<name>A0A8H7T883_9HELO</name>
<evidence type="ECO:0000313" key="6">
    <source>
        <dbReference type="Proteomes" id="UP000664132"/>
    </source>
</evidence>
<evidence type="ECO:0000256" key="4">
    <source>
        <dbReference type="ARBA" id="ARBA00022737"/>
    </source>
</evidence>
<evidence type="ECO:0000256" key="3">
    <source>
        <dbReference type="ARBA" id="ARBA00022679"/>
    </source>
</evidence>
<evidence type="ECO:0000256" key="1">
    <source>
        <dbReference type="ARBA" id="ARBA00006734"/>
    </source>
</evidence>
<dbReference type="Gene3D" id="1.25.40.120">
    <property type="entry name" value="Protein prenylyltransferase"/>
    <property type="match status" value="1"/>
</dbReference>
<proteinExistence type="inferred from homology"/>
<keyword evidence="2" id="KW-0637">Prenyltransferase</keyword>
<dbReference type="SUPFAM" id="SSF48439">
    <property type="entry name" value="Protein prenylyltransferase"/>
    <property type="match status" value="1"/>
</dbReference>
<dbReference type="Pfam" id="PF01239">
    <property type="entry name" value="PPTA"/>
    <property type="match status" value="2"/>
</dbReference>
<dbReference type="GO" id="GO:0008318">
    <property type="term" value="F:protein prenyltransferase activity"/>
    <property type="evidence" value="ECO:0007669"/>
    <property type="project" value="InterPro"/>
</dbReference>
<reference evidence="5" key="1">
    <citation type="submission" date="2021-02" db="EMBL/GenBank/DDBJ databases">
        <title>Genome sequence Cadophora malorum strain M34.</title>
        <authorList>
            <person name="Stefanovic E."/>
            <person name="Vu D."/>
            <person name="Scully C."/>
            <person name="Dijksterhuis J."/>
            <person name="Roader J."/>
            <person name="Houbraken J."/>
        </authorList>
    </citation>
    <scope>NUCLEOTIDE SEQUENCE</scope>
    <source>
        <strain evidence="5">M34</strain>
    </source>
</reference>
<sequence>MKVCDQEKEKELRDATAVMLLLDPEYLTAANTRKRLILRYEGGSRSEFEEFLKNELRFVDGYLTSRLHRHTKSPTVWSHRRWILEKLKDLNMEHDILEDLGSVVLIAAERHPRNYYAWSHMRWLVQVFDNSRTRTADDAKSQSDYLKLTSVVKDWCLKNPSDISGFAFLLFCLFNLGPSSTSARTERCSGICGDVLRLAVSFKWTYESVWVFLRTVVASNICTERTRIEFHQAIETISTARPDGRPVLEAAKEWHQRNQKDLGR</sequence>
<evidence type="ECO:0000313" key="5">
    <source>
        <dbReference type="EMBL" id="KAG4414907.1"/>
    </source>
</evidence>
<protein>
    <submittedName>
        <fullName evidence="5">Uncharacterized protein</fullName>
    </submittedName>
</protein>
<evidence type="ECO:0000256" key="2">
    <source>
        <dbReference type="ARBA" id="ARBA00022602"/>
    </source>
</evidence>
<dbReference type="GO" id="GO:0005737">
    <property type="term" value="C:cytoplasm"/>
    <property type="evidence" value="ECO:0007669"/>
    <property type="project" value="TreeGrafter"/>
</dbReference>
<dbReference type="PANTHER" id="PTHR11129:SF3">
    <property type="entry name" value="PROTEIN PRENYLTRANSFERASE ALPHA SUBUNIT REPEAT-CONTAINING PROTEIN 1"/>
    <property type="match status" value="1"/>
</dbReference>
<keyword evidence="6" id="KW-1185">Reference proteome</keyword>